<sequence length="166" mass="19306">MQEGFIFSIELKKKKRESQFRSLKKTFLKPFQLSPFRPMSPIRIENKLHKKNFAYEKSGPRIVALNLEERDLTSPFSLKEKKAIMGSHGSIKLKLDLRLPSISSHFKVKKSPHNERIRTPHYLRGSKIALSSREFLNIEHLSKSMTKNPKVRTSIQNSYEPDSAKL</sequence>
<dbReference type="AlphaFoldDB" id="A0A1R2BQK7"/>
<comment type="caution">
    <text evidence="2">The sequence shown here is derived from an EMBL/GenBank/DDBJ whole genome shotgun (WGS) entry which is preliminary data.</text>
</comment>
<protein>
    <submittedName>
        <fullName evidence="2">Uncharacterized protein</fullName>
    </submittedName>
</protein>
<feature type="compositionally biased region" description="Polar residues" evidence="1">
    <location>
        <begin position="146"/>
        <end position="160"/>
    </location>
</feature>
<feature type="region of interest" description="Disordered" evidence="1">
    <location>
        <begin position="146"/>
        <end position="166"/>
    </location>
</feature>
<keyword evidence="3" id="KW-1185">Reference proteome</keyword>
<gene>
    <name evidence="2" type="ORF">SteCoe_21070</name>
</gene>
<organism evidence="2 3">
    <name type="scientific">Stentor coeruleus</name>
    <dbReference type="NCBI Taxonomy" id="5963"/>
    <lineage>
        <taxon>Eukaryota</taxon>
        <taxon>Sar</taxon>
        <taxon>Alveolata</taxon>
        <taxon>Ciliophora</taxon>
        <taxon>Postciliodesmatophora</taxon>
        <taxon>Heterotrichea</taxon>
        <taxon>Heterotrichida</taxon>
        <taxon>Stentoridae</taxon>
        <taxon>Stentor</taxon>
    </lineage>
</organism>
<reference evidence="2 3" key="1">
    <citation type="submission" date="2016-11" db="EMBL/GenBank/DDBJ databases">
        <title>The macronuclear genome of Stentor coeruleus: a giant cell with tiny introns.</title>
        <authorList>
            <person name="Slabodnick M."/>
            <person name="Ruby J.G."/>
            <person name="Reiff S.B."/>
            <person name="Swart E.C."/>
            <person name="Gosai S."/>
            <person name="Prabakaran S."/>
            <person name="Witkowska E."/>
            <person name="Larue G.E."/>
            <person name="Fisher S."/>
            <person name="Freeman R.M."/>
            <person name="Gunawardena J."/>
            <person name="Chu W."/>
            <person name="Stover N.A."/>
            <person name="Gregory B.D."/>
            <person name="Nowacki M."/>
            <person name="Derisi J."/>
            <person name="Roy S.W."/>
            <person name="Marshall W.F."/>
            <person name="Sood P."/>
        </authorList>
    </citation>
    <scope>NUCLEOTIDE SEQUENCE [LARGE SCALE GENOMIC DNA]</scope>
    <source>
        <strain evidence="2">WM001</strain>
    </source>
</reference>
<dbReference type="Proteomes" id="UP000187209">
    <property type="component" value="Unassembled WGS sequence"/>
</dbReference>
<dbReference type="EMBL" id="MPUH01000493">
    <property type="protein sequence ID" value="OMJ78990.1"/>
    <property type="molecule type" value="Genomic_DNA"/>
</dbReference>
<evidence type="ECO:0000256" key="1">
    <source>
        <dbReference type="SAM" id="MobiDB-lite"/>
    </source>
</evidence>
<proteinExistence type="predicted"/>
<name>A0A1R2BQK7_9CILI</name>
<evidence type="ECO:0000313" key="2">
    <source>
        <dbReference type="EMBL" id="OMJ78990.1"/>
    </source>
</evidence>
<accession>A0A1R2BQK7</accession>
<evidence type="ECO:0000313" key="3">
    <source>
        <dbReference type="Proteomes" id="UP000187209"/>
    </source>
</evidence>